<proteinExistence type="predicted"/>
<feature type="region of interest" description="Disordered" evidence="1">
    <location>
        <begin position="87"/>
        <end position="124"/>
    </location>
</feature>
<keyword evidence="3" id="KW-1185">Reference proteome</keyword>
<evidence type="ECO:0000313" key="3">
    <source>
        <dbReference type="Proteomes" id="UP000823388"/>
    </source>
</evidence>
<feature type="compositionally biased region" description="Acidic residues" evidence="1">
    <location>
        <begin position="31"/>
        <end position="46"/>
    </location>
</feature>
<reference evidence="2" key="1">
    <citation type="submission" date="2020-05" db="EMBL/GenBank/DDBJ databases">
        <title>WGS assembly of Panicum virgatum.</title>
        <authorList>
            <person name="Lovell J.T."/>
            <person name="Jenkins J."/>
            <person name="Shu S."/>
            <person name="Juenger T.E."/>
            <person name="Schmutz J."/>
        </authorList>
    </citation>
    <scope>NUCLEOTIDE SEQUENCE</scope>
    <source>
        <strain evidence="2">AP13</strain>
    </source>
</reference>
<accession>A0A8T0RJ66</accession>
<evidence type="ECO:0000313" key="2">
    <source>
        <dbReference type="EMBL" id="KAG2585068.1"/>
    </source>
</evidence>
<evidence type="ECO:0000256" key="1">
    <source>
        <dbReference type="SAM" id="MobiDB-lite"/>
    </source>
</evidence>
<protein>
    <submittedName>
        <fullName evidence="2">Uncharacterized protein</fullName>
    </submittedName>
</protein>
<organism evidence="2 3">
    <name type="scientific">Panicum virgatum</name>
    <name type="common">Blackwell switchgrass</name>
    <dbReference type="NCBI Taxonomy" id="38727"/>
    <lineage>
        <taxon>Eukaryota</taxon>
        <taxon>Viridiplantae</taxon>
        <taxon>Streptophyta</taxon>
        <taxon>Embryophyta</taxon>
        <taxon>Tracheophyta</taxon>
        <taxon>Spermatophyta</taxon>
        <taxon>Magnoliopsida</taxon>
        <taxon>Liliopsida</taxon>
        <taxon>Poales</taxon>
        <taxon>Poaceae</taxon>
        <taxon>PACMAD clade</taxon>
        <taxon>Panicoideae</taxon>
        <taxon>Panicodae</taxon>
        <taxon>Paniceae</taxon>
        <taxon>Panicinae</taxon>
        <taxon>Panicum</taxon>
        <taxon>Panicum sect. Hiantes</taxon>
    </lineage>
</organism>
<name>A0A8T0RJ66_PANVG</name>
<gene>
    <name evidence="2" type="ORF">PVAP13_6KG356906</name>
</gene>
<dbReference type="EMBL" id="CM029047">
    <property type="protein sequence ID" value="KAG2585068.1"/>
    <property type="molecule type" value="Genomic_DNA"/>
</dbReference>
<comment type="caution">
    <text evidence="2">The sequence shown here is derived from an EMBL/GenBank/DDBJ whole genome shotgun (WGS) entry which is preliminary data.</text>
</comment>
<dbReference type="AlphaFoldDB" id="A0A8T0RJ66"/>
<sequence length="124" mass="13818">MAFDLNVPVLDLNEPLLEDIDDHDTASLPALEDDGGGIDEVDDDGVGDLQNGVRDELDEGRHQLDGVRDLQDGVRDELDGVRGDLDVLGDRRTRPRRTSHLSLRTPTPSRDRASGWNPWRRLAK</sequence>
<dbReference type="Proteomes" id="UP000823388">
    <property type="component" value="Chromosome 6K"/>
</dbReference>
<feature type="region of interest" description="Disordered" evidence="1">
    <location>
        <begin position="21"/>
        <end position="48"/>
    </location>
</feature>